<evidence type="ECO:0000256" key="4">
    <source>
        <dbReference type="ARBA" id="ARBA00022448"/>
    </source>
</evidence>
<dbReference type="Pfam" id="PF05739">
    <property type="entry name" value="SNARE"/>
    <property type="match status" value="1"/>
</dbReference>
<dbReference type="PROSITE" id="PS00914">
    <property type="entry name" value="SYNTAXIN"/>
    <property type="match status" value="1"/>
</dbReference>
<dbReference type="InterPro" id="IPR010989">
    <property type="entry name" value="SNARE"/>
</dbReference>
<dbReference type="FunFam" id="1.20.5.110:FF:000022">
    <property type="entry name" value="Syntaxin 19"/>
    <property type="match status" value="1"/>
</dbReference>
<dbReference type="GO" id="GO:0006906">
    <property type="term" value="P:vesicle fusion"/>
    <property type="evidence" value="ECO:0007669"/>
    <property type="project" value="TreeGrafter"/>
</dbReference>
<dbReference type="GO" id="GO:0031201">
    <property type="term" value="C:SNARE complex"/>
    <property type="evidence" value="ECO:0007669"/>
    <property type="project" value="TreeGrafter"/>
</dbReference>
<keyword evidence="8 10" id="KW-0472">Membrane</keyword>
<dbReference type="CDD" id="cd15848">
    <property type="entry name" value="SNARE_syntaxin1-like"/>
    <property type="match status" value="1"/>
</dbReference>
<evidence type="ECO:0000313" key="13">
    <source>
        <dbReference type="Proteomes" id="UP000321570"/>
    </source>
</evidence>
<gene>
    <name evidence="12" type="ORF">WMSIL1_LOCUS14988</name>
</gene>
<dbReference type="InterPro" id="IPR000727">
    <property type="entry name" value="T_SNARE_dom"/>
</dbReference>
<keyword evidence="6 10" id="KW-1133">Transmembrane helix</keyword>
<dbReference type="Gene3D" id="1.20.5.110">
    <property type="match status" value="1"/>
</dbReference>
<organism evidence="12 13">
    <name type="scientific">Hymenolepis diminuta</name>
    <name type="common">Rat tapeworm</name>
    <dbReference type="NCBI Taxonomy" id="6216"/>
    <lineage>
        <taxon>Eukaryota</taxon>
        <taxon>Metazoa</taxon>
        <taxon>Spiralia</taxon>
        <taxon>Lophotrochozoa</taxon>
        <taxon>Platyhelminthes</taxon>
        <taxon>Cestoda</taxon>
        <taxon>Eucestoda</taxon>
        <taxon>Cyclophyllidea</taxon>
        <taxon>Hymenolepididae</taxon>
        <taxon>Hymenolepis</taxon>
    </lineage>
</organism>
<evidence type="ECO:0000256" key="10">
    <source>
        <dbReference type="SAM" id="Phobius"/>
    </source>
</evidence>
<dbReference type="GO" id="GO:0005484">
    <property type="term" value="F:SNAP receptor activity"/>
    <property type="evidence" value="ECO:0007669"/>
    <property type="project" value="InterPro"/>
</dbReference>
<dbReference type="GO" id="GO:0000149">
    <property type="term" value="F:SNARE binding"/>
    <property type="evidence" value="ECO:0007669"/>
    <property type="project" value="TreeGrafter"/>
</dbReference>
<keyword evidence="5 10" id="KW-0812">Transmembrane</keyword>
<dbReference type="AlphaFoldDB" id="A0A564ZDR6"/>
<evidence type="ECO:0000256" key="9">
    <source>
        <dbReference type="RuleBase" id="RU003858"/>
    </source>
</evidence>
<name>A0A564ZDR6_HYMDI</name>
<keyword evidence="4" id="KW-0813">Transport</keyword>
<evidence type="ECO:0000256" key="1">
    <source>
        <dbReference type="ARBA" id="ARBA00004184"/>
    </source>
</evidence>
<dbReference type="Pfam" id="PF00804">
    <property type="entry name" value="Syntaxin"/>
    <property type="match status" value="1"/>
</dbReference>
<dbReference type="PANTHER" id="PTHR19957:SF307">
    <property type="entry name" value="PROTEIN SSO1-RELATED"/>
    <property type="match status" value="1"/>
</dbReference>
<keyword evidence="13" id="KW-1185">Reference proteome</keyword>
<dbReference type="Gene3D" id="1.20.58.70">
    <property type="match status" value="1"/>
</dbReference>
<dbReference type="Proteomes" id="UP000321570">
    <property type="component" value="Unassembled WGS sequence"/>
</dbReference>
<dbReference type="GO" id="GO:0005886">
    <property type="term" value="C:plasma membrane"/>
    <property type="evidence" value="ECO:0007669"/>
    <property type="project" value="TreeGrafter"/>
</dbReference>
<dbReference type="FunFam" id="1.20.58.70:FF:000011">
    <property type="entry name" value="Syntaxin 4"/>
    <property type="match status" value="1"/>
</dbReference>
<feature type="transmembrane region" description="Helical" evidence="10">
    <location>
        <begin position="270"/>
        <end position="291"/>
    </location>
</feature>
<dbReference type="PROSITE" id="PS50192">
    <property type="entry name" value="T_SNARE"/>
    <property type="match status" value="1"/>
</dbReference>
<dbReference type="SMART" id="SM00397">
    <property type="entry name" value="t_SNARE"/>
    <property type="match status" value="1"/>
</dbReference>
<dbReference type="InterPro" id="IPR006011">
    <property type="entry name" value="Syntaxin_N"/>
</dbReference>
<evidence type="ECO:0000256" key="5">
    <source>
        <dbReference type="ARBA" id="ARBA00022692"/>
    </source>
</evidence>
<evidence type="ECO:0000256" key="3">
    <source>
        <dbReference type="ARBA" id="ARBA00009063"/>
    </source>
</evidence>
<dbReference type="InterPro" id="IPR006012">
    <property type="entry name" value="Syntaxin/epimorphin_CS"/>
</dbReference>
<evidence type="ECO:0000313" key="12">
    <source>
        <dbReference type="EMBL" id="VUZ57502.1"/>
    </source>
</evidence>
<accession>A0A564ZDR6</accession>
<dbReference type="EMBL" id="CABIJS010000719">
    <property type="protein sequence ID" value="VUZ57502.1"/>
    <property type="molecule type" value="Genomic_DNA"/>
</dbReference>
<evidence type="ECO:0000259" key="11">
    <source>
        <dbReference type="PROSITE" id="PS50192"/>
    </source>
</evidence>
<protein>
    <recommendedName>
        <fullName evidence="11">t-SNARE coiled-coil homology domain-containing protein</fullName>
    </recommendedName>
</protein>
<reference evidence="12 13" key="1">
    <citation type="submission" date="2019-07" db="EMBL/GenBank/DDBJ databases">
        <authorList>
            <person name="Jastrzebski P J."/>
            <person name="Paukszto L."/>
            <person name="Jastrzebski P J."/>
        </authorList>
    </citation>
    <scope>NUCLEOTIDE SEQUENCE [LARGE SCALE GENOMIC DNA]</scope>
    <source>
        <strain evidence="12 13">WMS-il1</strain>
    </source>
</reference>
<dbReference type="GO" id="GO:0012505">
    <property type="term" value="C:endomembrane system"/>
    <property type="evidence" value="ECO:0007669"/>
    <property type="project" value="UniProtKB-SubCell"/>
</dbReference>
<keyword evidence="7" id="KW-0175">Coiled coil</keyword>
<evidence type="ECO:0000256" key="6">
    <source>
        <dbReference type="ARBA" id="ARBA00022989"/>
    </source>
</evidence>
<dbReference type="GO" id="GO:0006887">
    <property type="term" value="P:exocytosis"/>
    <property type="evidence" value="ECO:0007669"/>
    <property type="project" value="TreeGrafter"/>
</dbReference>
<dbReference type="InterPro" id="IPR045242">
    <property type="entry name" value="Syntaxin"/>
</dbReference>
<evidence type="ECO:0000256" key="2">
    <source>
        <dbReference type="ARBA" id="ARBA00004211"/>
    </source>
</evidence>
<comment type="subcellular location">
    <subcellularLocation>
        <location evidence="1">Endomembrane system</location>
        <topology evidence="1">Peripheral membrane protein</topology>
    </subcellularLocation>
    <subcellularLocation>
        <location evidence="2">Membrane</location>
        <topology evidence="2">Single-pass type IV membrane protein</topology>
    </subcellularLocation>
</comment>
<evidence type="ECO:0000256" key="8">
    <source>
        <dbReference type="ARBA" id="ARBA00023136"/>
    </source>
</evidence>
<dbReference type="GO" id="GO:0048278">
    <property type="term" value="P:vesicle docking"/>
    <property type="evidence" value="ECO:0007669"/>
    <property type="project" value="TreeGrafter"/>
</dbReference>
<dbReference type="CDD" id="cd00179">
    <property type="entry name" value="SynN"/>
    <property type="match status" value="1"/>
</dbReference>
<dbReference type="SMART" id="SM00503">
    <property type="entry name" value="SynN"/>
    <property type="match status" value="1"/>
</dbReference>
<comment type="similarity">
    <text evidence="3 9">Belongs to the syntaxin family.</text>
</comment>
<dbReference type="SUPFAM" id="SSF47661">
    <property type="entry name" value="t-snare proteins"/>
    <property type="match status" value="1"/>
</dbReference>
<feature type="domain" description="T-SNARE coiled-coil homology" evidence="11">
    <location>
        <begin position="196"/>
        <end position="258"/>
    </location>
</feature>
<sequence length="294" mass="33429">MPTDLLAALKGNGNNNGYNDYDNDNDNFMDSNYLTGFFNQVEQLRSEVDKIKSLVEEIKTKHNELLSAPNPDERTKARVNDIMADIKQRGGRVRTALKQMEVNISQEERAGGDVADIRIMRGQCQAIGRSFISVMQEYSKAQVEYRDANKDRILRRMTAADQHFTDEELEDMLESGNPQIFTQSIMADTQMARQTLDEIEARHQDIIRLEQSIKELHDMFQDISALVDAQQETIDKIEYNVDNAQDYIETAKTDVEKAVVYQKKSRKKKIIIGVVIGVIILILVISLASALPGR</sequence>
<evidence type="ECO:0000256" key="7">
    <source>
        <dbReference type="ARBA" id="ARBA00023054"/>
    </source>
</evidence>
<proteinExistence type="inferred from homology"/>
<dbReference type="GO" id="GO:0006886">
    <property type="term" value="P:intracellular protein transport"/>
    <property type="evidence" value="ECO:0007669"/>
    <property type="project" value="InterPro"/>
</dbReference>
<dbReference type="PANTHER" id="PTHR19957">
    <property type="entry name" value="SYNTAXIN"/>
    <property type="match status" value="1"/>
</dbReference>